<sequence length="92" mass="10495">MRSTVSQDWSAKTTAWKQSGMSLAAWCRENSESYYWFRYWRKRLAVPVSGRFLELTLPDAPISLECNGILVHVAKGFDPDLLSDILSLLKKG</sequence>
<dbReference type="NCBIfam" id="NF047593">
    <property type="entry name" value="IS66_ISAeme5_TnpA"/>
    <property type="match status" value="1"/>
</dbReference>
<evidence type="ECO:0008006" key="3">
    <source>
        <dbReference type="Google" id="ProtNLM"/>
    </source>
</evidence>
<accession>A1ASD7</accession>
<evidence type="ECO:0000313" key="1">
    <source>
        <dbReference type="EMBL" id="ABL00258.1"/>
    </source>
</evidence>
<reference evidence="1 2" key="1">
    <citation type="submission" date="2006-10" db="EMBL/GenBank/DDBJ databases">
        <title>Complete sequence of chromosome of Pelobacter propionicus DSM 2379.</title>
        <authorList>
            <consortium name="US DOE Joint Genome Institute"/>
            <person name="Copeland A."/>
            <person name="Lucas S."/>
            <person name="Lapidus A."/>
            <person name="Barry K."/>
            <person name="Detter J.C."/>
            <person name="Glavina del Rio T."/>
            <person name="Hammon N."/>
            <person name="Israni S."/>
            <person name="Dalin E."/>
            <person name="Tice H."/>
            <person name="Pitluck S."/>
            <person name="Saunders E."/>
            <person name="Brettin T."/>
            <person name="Bruce D."/>
            <person name="Han C."/>
            <person name="Tapia R."/>
            <person name="Schmutz J."/>
            <person name="Larimer F."/>
            <person name="Land M."/>
            <person name="Hauser L."/>
            <person name="Kyrpides N."/>
            <person name="Kim E."/>
            <person name="Lovley D."/>
            <person name="Richardson P."/>
        </authorList>
    </citation>
    <scope>NUCLEOTIDE SEQUENCE [LARGE SCALE GENOMIC DNA]</scope>
    <source>
        <strain evidence="2">DSM 2379 / NBRC 103807 / OttBd1</strain>
    </source>
</reference>
<dbReference type="EMBL" id="CP000482">
    <property type="protein sequence ID" value="ABL00258.1"/>
    <property type="molecule type" value="Genomic_DNA"/>
</dbReference>
<organism evidence="1 2">
    <name type="scientific">Pelobacter propionicus (strain DSM 2379 / NBRC 103807 / OttBd1)</name>
    <dbReference type="NCBI Taxonomy" id="338966"/>
    <lineage>
        <taxon>Bacteria</taxon>
        <taxon>Pseudomonadati</taxon>
        <taxon>Thermodesulfobacteriota</taxon>
        <taxon>Desulfuromonadia</taxon>
        <taxon>Desulfuromonadales</taxon>
        <taxon>Desulfuromonadaceae</taxon>
        <taxon>Pelobacter</taxon>
    </lineage>
</organism>
<keyword evidence="2" id="KW-1185">Reference proteome</keyword>
<dbReference type="AlphaFoldDB" id="A1ASD7"/>
<dbReference type="HOGENOM" id="CLU_2410641_0_0_7"/>
<evidence type="ECO:0000313" key="2">
    <source>
        <dbReference type="Proteomes" id="UP000006732"/>
    </source>
</evidence>
<dbReference type="KEGG" id="ppd:Ppro_2653"/>
<name>A1ASD7_PELPD</name>
<gene>
    <name evidence="1" type="ordered locus">Ppro_2653</name>
</gene>
<proteinExistence type="predicted"/>
<dbReference type="OrthoDB" id="5422656at2"/>
<protein>
    <recommendedName>
        <fullName evidence="3">Transposase</fullName>
    </recommendedName>
</protein>
<dbReference type="Proteomes" id="UP000006732">
    <property type="component" value="Chromosome"/>
</dbReference>
<dbReference type="RefSeq" id="WP_011736510.1">
    <property type="nucleotide sequence ID" value="NC_008609.1"/>
</dbReference>